<reference evidence="1 2" key="1">
    <citation type="submission" date="2024-09" db="EMBL/GenBank/DDBJ databases">
        <title>A chromosome-level genome assembly of Gray's grenadier anchovy, Coilia grayii.</title>
        <authorList>
            <person name="Fu Z."/>
        </authorList>
    </citation>
    <scope>NUCLEOTIDE SEQUENCE [LARGE SCALE GENOMIC DNA]</scope>
    <source>
        <strain evidence="1">G4</strain>
        <tissue evidence="1">Muscle</tissue>
    </source>
</reference>
<dbReference type="AlphaFoldDB" id="A0ABD1JX93"/>
<evidence type="ECO:0000313" key="2">
    <source>
        <dbReference type="Proteomes" id="UP001591681"/>
    </source>
</evidence>
<protein>
    <recommendedName>
        <fullName evidence="3">PiggyBac transposable element-derived protein domain-containing protein</fullName>
    </recommendedName>
</protein>
<sequence>MSRKWKTTPILIQTLRKLTSQQMEMERHLRTHSSPRVVTARWPVEVFHNILSVSACNAYVVWTAINPTWNQEKCLKRRLFLAGLGNALVTPLIQRRQRIPHTPASVSLVRSAQAPASALAALPQQGQGHKRRRCELCGLTDSKPSRRRCKCDGYCMFARPTLT</sequence>
<name>A0ABD1JX93_9TELE</name>
<proteinExistence type="predicted"/>
<evidence type="ECO:0000313" key="1">
    <source>
        <dbReference type="EMBL" id="KAL2091493.1"/>
    </source>
</evidence>
<keyword evidence="2" id="KW-1185">Reference proteome</keyword>
<gene>
    <name evidence="1" type="ORF">ACEWY4_013756</name>
</gene>
<organism evidence="1 2">
    <name type="scientific">Coilia grayii</name>
    <name type="common">Gray's grenadier anchovy</name>
    <dbReference type="NCBI Taxonomy" id="363190"/>
    <lineage>
        <taxon>Eukaryota</taxon>
        <taxon>Metazoa</taxon>
        <taxon>Chordata</taxon>
        <taxon>Craniata</taxon>
        <taxon>Vertebrata</taxon>
        <taxon>Euteleostomi</taxon>
        <taxon>Actinopterygii</taxon>
        <taxon>Neopterygii</taxon>
        <taxon>Teleostei</taxon>
        <taxon>Clupei</taxon>
        <taxon>Clupeiformes</taxon>
        <taxon>Clupeoidei</taxon>
        <taxon>Engraulidae</taxon>
        <taxon>Coilinae</taxon>
        <taxon>Coilia</taxon>
    </lineage>
</organism>
<dbReference type="EMBL" id="JBHFQA010000011">
    <property type="protein sequence ID" value="KAL2091493.1"/>
    <property type="molecule type" value="Genomic_DNA"/>
</dbReference>
<dbReference type="Proteomes" id="UP001591681">
    <property type="component" value="Unassembled WGS sequence"/>
</dbReference>
<accession>A0ABD1JX93</accession>
<evidence type="ECO:0008006" key="3">
    <source>
        <dbReference type="Google" id="ProtNLM"/>
    </source>
</evidence>
<comment type="caution">
    <text evidence="1">The sequence shown here is derived from an EMBL/GenBank/DDBJ whole genome shotgun (WGS) entry which is preliminary data.</text>
</comment>